<protein>
    <submittedName>
        <fullName evidence="2">Uncharacterized protein</fullName>
    </submittedName>
</protein>
<evidence type="ECO:0000313" key="2">
    <source>
        <dbReference type="EMBL" id="KAG2637349.1"/>
    </source>
</evidence>
<evidence type="ECO:0000256" key="1">
    <source>
        <dbReference type="SAM" id="MobiDB-lite"/>
    </source>
</evidence>
<reference evidence="2" key="1">
    <citation type="submission" date="2020-05" db="EMBL/GenBank/DDBJ databases">
        <title>WGS assembly of Panicum virgatum.</title>
        <authorList>
            <person name="Lovell J.T."/>
            <person name="Jenkins J."/>
            <person name="Shu S."/>
            <person name="Juenger T.E."/>
            <person name="Schmutz J."/>
        </authorList>
    </citation>
    <scope>NUCLEOTIDE SEQUENCE</scope>
    <source>
        <strain evidence="2">AP13</strain>
    </source>
</reference>
<dbReference type="Proteomes" id="UP000823388">
    <property type="component" value="Chromosome 2N"/>
</dbReference>
<feature type="compositionally biased region" description="Low complexity" evidence="1">
    <location>
        <begin position="20"/>
        <end position="29"/>
    </location>
</feature>
<dbReference type="AlphaFoldDB" id="A0A8T0W1G9"/>
<name>A0A8T0W1G9_PANVG</name>
<comment type="caution">
    <text evidence="2">The sequence shown here is derived from an EMBL/GenBank/DDBJ whole genome shotgun (WGS) entry which is preliminary data.</text>
</comment>
<feature type="region of interest" description="Disordered" evidence="1">
    <location>
        <begin position="1"/>
        <end position="95"/>
    </location>
</feature>
<proteinExistence type="predicted"/>
<dbReference type="EMBL" id="CM029040">
    <property type="protein sequence ID" value="KAG2637349.1"/>
    <property type="molecule type" value="Genomic_DNA"/>
</dbReference>
<gene>
    <name evidence="2" type="ORF">PVAP13_2NG513906</name>
</gene>
<accession>A0A8T0W1G9</accession>
<evidence type="ECO:0000313" key="3">
    <source>
        <dbReference type="Proteomes" id="UP000823388"/>
    </source>
</evidence>
<keyword evidence="3" id="KW-1185">Reference proteome</keyword>
<organism evidence="2 3">
    <name type="scientific">Panicum virgatum</name>
    <name type="common">Blackwell switchgrass</name>
    <dbReference type="NCBI Taxonomy" id="38727"/>
    <lineage>
        <taxon>Eukaryota</taxon>
        <taxon>Viridiplantae</taxon>
        <taxon>Streptophyta</taxon>
        <taxon>Embryophyta</taxon>
        <taxon>Tracheophyta</taxon>
        <taxon>Spermatophyta</taxon>
        <taxon>Magnoliopsida</taxon>
        <taxon>Liliopsida</taxon>
        <taxon>Poales</taxon>
        <taxon>Poaceae</taxon>
        <taxon>PACMAD clade</taxon>
        <taxon>Panicoideae</taxon>
        <taxon>Panicodae</taxon>
        <taxon>Paniceae</taxon>
        <taxon>Panicinae</taxon>
        <taxon>Panicum</taxon>
        <taxon>Panicum sect. Hiantes</taxon>
    </lineage>
</organism>
<sequence length="265" mass="29025">MRRPDPAVWKAGRPFRRRLVSSPAAAASSRPPPLRAPLHRAHRSAAATSSPRLVQSPPAPTDRPERSSCTAGPWPRAPPRRRPWCGDSGGHGGRRRCSLCTPPRRSLVLAAARPAPLLAARRPLWLLEDDLQASATAGGSQLWLPPLSRTPAPFLPPARRLPLLLCTRELRRGATLSDAWRRGGAAHGGRARDRYLLVVPKWLEAPFFGGGDAGQQRAVVCARAALSRTRRGLRSSRRWPLGMWLRHGLFWTFDGGASKFQAHPG</sequence>